<organism evidence="2 3">
    <name type="scientific">Rosa chinensis</name>
    <name type="common">China rose</name>
    <dbReference type="NCBI Taxonomy" id="74649"/>
    <lineage>
        <taxon>Eukaryota</taxon>
        <taxon>Viridiplantae</taxon>
        <taxon>Streptophyta</taxon>
        <taxon>Embryophyta</taxon>
        <taxon>Tracheophyta</taxon>
        <taxon>Spermatophyta</taxon>
        <taxon>Magnoliopsida</taxon>
        <taxon>eudicotyledons</taxon>
        <taxon>Gunneridae</taxon>
        <taxon>Pentapetalae</taxon>
        <taxon>rosids</taxon>
        <taxon>fabids</taxon>
        <taxon>Rosales</taxon>
        <taxon>Rosaceae</taxon>
        <taxon>Rosoideae</taxon>
        <taxon>Rosoideae incertae sedis</taxon>
        <taxon>Rosa</taxon>
    </lineage>
</organism>
<dbReference type="Proteomes" id="UP000238479">
    <property type="component" value="Chromosome 5"/>
</dbReference>
<sequence>MFRKKRLDELCLERYEQYSRTYIQSWILHGGVGKVVVDTKVVNKADTPNLINLLSRLWLKSPNIYNRTQVRSCH</sequence>
<dbReference type="PANTHER" id="PTHR32319">
    <property type="entry name" value="BACTERIAL HEMOLYSIN-LIKE PROTEIN"/>
    <property type="match status" value="1"/>
</dbReference>
<dbReference type="GO" id="GO:0003723">
    <property type="term" value="F:RNA binding"/>
    <property type="evidence" value="ECO:0007669"/>
    <property type="project" value="UniProtKB-KW"/>
</dbReference>
<dbReference type="AlphaFoldDB" id="A0A2P6QIV2"/>
<name>A0A2P6QIV2_ROSCH</name>
<protein>
    <submittedName>
        <fullName evidence="2">Uncharacterized protein</fullName>
    </submittedName>
</protein>
<dbReference type="EMBL" id="PDCK01000043">
    <property type="protein sequence ID" value="PRQ34093.1"/>
    <property type="molecule type" value="Genomic_DNA"/>
</dbReference>
<accession>A0A2P6QIV2</accession>
<gene>
    <name evidence="2" type="ORF">RchiOBHm_Chr5g0065021</name>
</gene>
<dbReference type="Gene3D" id="3.10.290.10">
    <property type="entry name" value="RNA-binding S4 domain"/>
    <property type="match status" value="1"/>
</dbReference>
<comment type="caution">
    <text evidence="2">The sequence shown here is derived from an EMBL/GenBank/DDBJ whole genome shotgun (WGS) entry which is preliminary data.</text>
</comment>
<dbReference type="InterPro" id="IPR047048">
    <property type="entry name" value="TlyA"/>
</dbReference>
<reference evidence="2 3" key="1">
    <citation type="journal article" date="2018" name="Nat. Genet.">
        <title>The Rosa genome provides new insights in the design of modern roses.</title>
        <authorList>
            <person name="Bendahmane M."/>
        </authorList>
    </citation>
    <scope>NUCLEOTIDE SEQUENCE [LARGE SCALE GENOMIC DNA]</scope>
    <source>
        <strain evidence="3">cv. Old Blush</strain>
    </source>
</reference>
<dbReference type="GO" id="GO:0008168">
    <property type="term" value="F:methyltransferase activity"/>
    <property type="evidence" value="ECO:0007669"/>
    <property type="project" value="InterPro"/>
</dbReference>
<proteinExistence type="predicted"/>
<keyword evidence="1" id="KW-0694">RNA-binding</keyword>
<dbReference type="Gramene" id="PRQ34093">
    <property type="protein sequence ID" value="PRQ34093"/>
    <property type="gene ID" value="RchiOBHm_Chr5g0065021"/>
</dbReference>
<dbReference type="STRING" id="74649.A0A2P6QIV2"/>
<evidence type="ECO:0000313" key="2">
    <source>
        <dbReference type="EMBL" id="PRQ34093.1"/>
    </source>
</evidence>
<dbReference type="PANTHER" id="PTHR32319:SF0">
    <property type="entry name" value="BACTERIAL HEMOLYSIN-LIKE PROTEIN"/>
    <property type="match status" value="1"/>
</dbReference>
<keyword evidence="3" id="KW-1185">Reference proteome</keyword>
<evidence type="ECO:0000256" key="1">
    <source>
        <dbReference type="ARBA" id="ARBA00022884"/>
    </source>
</evidence>
<dbReference type="CDD" id="cd00165">
    <property type="entry name" value="S4"/>
    <property type="match status" value="1"/>
</dbReference>
<evidence type="ECO:0000313" key="3">
    <source>
        <dbReference type="Proteomes" id="UP000238479"/>
    </source>
</evidence>
<dbReference type="InterPro" id="IPR036986">
    <property type="entry name" value="S4_RNA-bd_sf"/>
</dbReference>